<dbReference type="InterPro" id="IPR021514">
    <property type="entry name" value="DUF3176"/>
</dbReference>
<keyword evidence="1" id="KW-0812">Transmembrane</keyword>
<evidence type="ECO:0000313" key="2">
    <source>
        <dbReference type="EMBL" id="GAP93337.1"/>
    </source>
</evidence>
<feature type="transmembrane region" description="Helical" evidence="1">
    <location>
        <begin position="75"/>
        <end position="98"/>
    </location>
</feature>
<feature type="transmembrane region" description="Helical" evidence="1">
    <location>
        <begin position="176"/>
        <end position="195"/>
    </location>
</feature>
<name>A0A1W2TXA0_ROSNE</name>
<evidence type="ECO:0000256" key="1">
    <source>
        <dbReference type="SAM" id="Phobius"/>
    </source>
</evidence>
<keyword evidence="1" id="KW-1133">Transmembrane helix</keyword>
<gene>
    <name evidence="2" type="ORF">SAMD00023353_11900030</name>
</gene>
<dbReference type="Pfam" id="PF11374">
    <property type="entry name" value="DUF3176"/>
    <property type="match status" value="1"/>
</dbReference>
<feature type="transmembrane region" description="Helical" evidence="1">
    <location>
        <begin position="110"/>
        <end position="134"/>
    </location>
</feature>
<dbReference type="AlphaFoldDB" id="A0A1W2TXA0"/>
<dbReference type="PANTHER" id="PTHR35394">
    <property type="entry name" value="DUF3176 DOMAIN-CONTAINING PROTEIN"/>
    <property type="match status" value="1"/>
</dbReference>
<organism evidence="2">
    <name type="scientific">Rosellinia necatrix</name>
    <name type="common">White root-rot fungus</name>
    <dbReference type="NCBI Taxonomy" id="77044"/>
    <lineage>
        <taxon>Eukaryota</taxon>
        <taxon>Fungi</taxon>
        <taxon>Dikarya</taxon>
        <taxon>Ascomycota</taxon>
        <taxon>Pezizomycotina</taxon>
        <taxon>Sordariomycetes</taxon>
        <taxon>Xylariomycetidae</taxon>
        <taxon>Xylariales</taxon>
        <taxon>Xylariaceae</taxon>
        <taxon>Rosellinia</taxon>
    </lineage>
</organism>
<protein>
    <submittedName>
        <fullName evidence="2">Uncharacterized protein</fullName>
    </submittedName>
</protein>
<keyword evidence="1" id="KW-0472">Membrane</keyword>
<dbReference type="OMA" id="SMQGAIY"/>
<evidence type="ECO:0000313" key="3">
    <source>
        <dbReference type="Proteomes" id="UP000054516"/>
    </source>
</evidence>
<keyword evidence="3" id="KW-1185">Reference proteome</keyword>
<dbReference type="Proteomes" id="UP000054516">
    <property type="component" value="Unassembled WGS sequence"/>
</dbReference>
<reference evidence="2" key="1">
    <citation type="submission" date="2016-03" db="EMBL/GenBank/DDBJ databases">
        <title>Draft genome sequence of Rosellinia necatrix.</title>
        <authorList>
            <person name="Kanematsu S."/>
        </authorList>
    </citation>
    <scope>NUCLEOTIDE SEQUENCE [LARGE SCALE GENOMIC DNA]</scope>
    <source>
        <strain evidence="2">W97</strain>
    </source>
</reference>
<sequence>MAAHNSNYYFNGYTITENNPSTEYHGAGVEGERWLPEHSRYNDYDPNAANVSASNEPKHGPPSAKPSLFDKIESYWIAEWAAMALSWGFQAAILYVLIRMNNQPLEKWTGLISLNAAVAIFSTISRSLLLYAVASCISQLKWRLLYKGCKLQDFGMLDEASRGPCGALKLLLRMPLHLAALGAFTIIVSSALGPFTQQVIKFETRTVNRPIDSSASFGFAHNYSSDHYETVKDPSTYKKFDFALRAAFVNGLYNLSLTPDFDCPSSCVWPDSYSTLGFGYECANVTEATLATKECFTLAANGTQTDVKVDDYETELTHRCVMTTPGNVTIRTQIVPTMSQTVQYVSSNTHGYWNVSDLDDFYTGGWRSDHRELRSDFLNVAQYQAEDRWGSASGYYMSNVTECTVSLTAWDLSGVSAQGSSFSARREKIPLSATGTIDEAREKDRAPFFSVFFTSDNAPEMSISLRDWMSITAFMIAELSEIETVVGELSTEVVGKISPLQSRDTTGDITEWLDRVVGSMTDKVRSGLMRQLAYGSSQEQIVFVSIKWVWLALPLATELAALIVCIGTILLSTLRKNLPAWKSSPLALLFHEASSSSDADENIVVTSRFAEIQDLNSIKKRTARLVQ</sequence>
<feature type="transmembrane region" description="Helical" evidence="1">
    <location>
        <begin position="548"/>
        <end position="574"/>
    </location>
</feature>
<dbReference type="EMBL" id="DF977564">
    <property type="protein sequence ID" value="GAP93337.1"/>
    <property type="molecule type" value="Genomic_DNA"/>
</dbReference>
<dbReference type="PANTHER" id="PTHR35394:SF5">
    <property type="entry name" value="DUF3176 DOMAIN-CONTAINING PROTEIN"/>
    <property type="match status" value="1"/>
</dbReference>
<proteinExistence type="predicted"/>
<dbReference type="STRING" id="77044.A0A1W2TXA0"/>
<accession>A0A1W2TXA0</accession>
<dbReference type="OrthoDB" id="5376804at2759"/>